<reference evidence="2 3" key="1">
    <citation type="submission" date="2018-04" db="EMBL/GenBank/DDBJ databases">
        <authorList>
            <person name="Vogel A."/>
        </authorList>
    </citation>
    <scope>NUCLEOTIDE SEQUENCE [LARGE SCALE GENOMIC DNA]</scope>
</reference>
<evidence type="ECO:0000313" key="3">
    <source>
        <dbReference type="Proteomes" id="UP000595140"/>
    </source>
</evidence>
<dbReference type="InterPro" id="IPR007021">
    <property type="entry name" value="DUF659"/>
</dbReference>
<dbReference type="AlphaFoldDB" id="A0A484MC58"/>
<evidence type="ECO:0000259" key="1">
    <source>
        <dbReference type="Pfam" id="PF04937"/>
    </source>
</evidence>
<dbReference type="EMBL" id="OOIL02003133">
    <property type="protein sequence ID" value="VFQ86167.1"/>
    <property type="molecule type" value="Genomic_DNA"/>
</dbReference>
<name>A0A484MC58_9ASTE</name>
<proteinExistence type="predicted"/>
<feature type="domain" description="DUF659" evidence="1">
    <location>
        <begin position="1"/>
        <end position="47"/>
    </location>
</feature>
<keyword evidence="3" id="KW-1185">Reference proteome</keyword>
<accession>A0A484MC58</accession>
<dbReference type="SUPFAM" id="SSF53098">
    <property type="entry name" value="Ribonuclease H-like"/>
    <property type="match status" value="1"/>
</dbReference>
<dbReference type="PANTHER" id="PTHR32166">
    <property type="entry name" value="OSJNBA0013A04.12 PROTEIN"/>
    <property type="match status" value="1"/>
</dbReference>
<dbReference type="InterPro" id="IPR012337">
    <property type="entry name" value="RNaseH-like_sf"/>
</dbReference>
<evidence type="ECO:0000313" key="2">
    <source>
        <dbReference type="EMBL" id="VFQ86167.1"/>
    </source>
</evidence>
<dbReference type="PANTHER" id="PTHR32166:SF123">
    <property type="entry name" value="BED-TYPE DOMAIN-CONTAINING PROTEIN"/>
    <property type="match status" value="1"/>
</dbReference>
<gene>
    <name evidence="2" type="ORF">CCAM_LOCUS27943</name>
</gene>
<dbReference type="Pfam" id="PF04937">
    <property type="entry name" value="DUF659"/>
    <property type="match status" value="1"/>
</dbReference>
<sequence>MSDTWTDLKGRCFINFIASCPKGSVFLKSVEISEDKKTGLFLSHLSSKANDMNELRLFVASPEWRALSCSKSREAICVTGLIQNDVLWSQAKELIQALEPLFRILRLVDGESSTSRYLYQDMELAKDELKKRVEKSRGKYEKILTLFDARRKENIIDPIHAFIAALDPFFFSNTNFKQTVEMKTCMFPLLEKVIQPVDRKE</sequence>
<dbReference type="OrthoDB" id="1936364at2759"/>
<dbReference type="Proteomes" id="UP000595140">
    <property type="component" value="Unassembled WGS sequence"/>
</dbReference>
<protein>
    <recommendedName>
        <fullName evidence="1">DUF659 domain-containing protein</fullName>
    </recommendedName>
</protein>
<organism evidence="2 3">
    <name type="scientific">Cuscuta campestris</name>
    <dbReference type="NCBI Taxonomy" id="132261"/>
    <lineage>
        <taxon>Eukaryota</taxon>
        <taxon>Viridiplantae</taxon>
        <taxon>Streptophyta</taxon>
        <taxon>Embryophyta</taxon>
        <taxon>Tracheophyta</taxon>
        <taxon>Spermatophyta</taxon>
        <taxon>Magnoliopsida</taxon>
        <taxon>eudicotyledons</taxon>
        <taxon>Gunneridae</taxon>
        <taxon>Pentapetalae</taxon>
        <taxon>asterids</taxon>
        <taxon>lamiids</taxon>
        <taxon>Solanales</taxon>
        <taxon>Convolvulaceae</taxon>
        <taxon>Cuscuteae</taxon>
        <taxon>Cuscuta</taxon>
        <taxon>Cuscuta subgen. Grammica</taxon>
        <taxon>Cuscuta sect. Cleistogrammica</taxon>
    </lineage>
</organism>